<name>A0A3N9TJ00_9VIBR</name>
<dbReference type="EMBL" id="RJVQ01000002">
    <property type="protein sequence ID" value="RQW64277.1"/>
    <property type="molecule type" value="Genomic_DNA"/>
</dbReference>
<dbReference type="InterPro" id="IPR007560">
    <property type="entry name" value="Restrct_endonuc_IV_Mrr"/>
</dbReference>
<feature type="domain" description="Restriction endonuclease type IV Mrr" evidence="1">
    <location>
        <begin position="135"/>
        <end position="253"/>
    </location>
</feature>
<gene>
    <name evidence="2" type="ORF">EES38_06750</name>
</gene>
<dbReference type="GO" id="GO:0003677">
    <property type="term" value="F:DNA binding"/>
    <property type="evidence" value="ECO:0007669"/>
    <property type="project" value="InterPro"/>
</dbReference>
<reference evidence="2 3" key="1">
    <citation type="submission" date="2018-11" db="EMBL/GenBank/DDBJ databases">
        <title>Vibrio LJC006 sp. nov., isolated from seawater during the bloom of the enteromorpha.</title>
        <authorList>
            <person name="Liang J."/>
        </authorList>
    </citation>
    <scope>NUCLEOTIDE SEQUENCE [LARGE SCALE GENOMIC DNA]</scope>
    <source>
        <strain evidence="2 3">LJC006</strain>
    </source>
</reference>
<dbReference type="AlphaFoldDB" id="A0A3N9TJ00"/>
<evidence type="ECO:0000259" key="1">
    <source>
        <dbReference type="Pfam" id="PF04471"/>
    </source>
</evidence>
<dbReference type="Proteomes" id="UP000281112">
    <property type="component" value="Unassembled WGS sequence"/>
</dbReference>
<evidence type="ECO:0000313" key="2">
    <source>
        <dbReference type="EMBL" id="RQW64277.1"/>
    </source>
</evidence>
<dbReference type="InterPro" id="IPR011856">
    <property type="entry name" value="tRNA_endonuc-like_dom_sf"/>
</dbReference>
<organism evidence="2 3">
    <name type="scientific">Vibrio viridaestus</name>
    <dbReference type="NCBI Taxonomy" id="2487322"/>
    <lineage>
        <taxon>Bacteria</taxon>
        <taxon>Pseudomonadati</taxon>
        <taxon>Pseudomonadota</taxon>
        <taxon>Gammaproteobacteria</taxon>
        <taxon>Vibrionales</taxon>
        <taxon>Vibrionaceae</taxon>
        <taxon>Vibrio</taxon>
    </lineage>
</organism>
<dbReference type="InterPro" id="IPR052906">
    <property type="entry name" value="Type_IV_Methyl-Rstrct_Enzyme"/>
</dbReference>
<keyword evidence="2" id="KW-0378">Hydrolase</keyword>
<dbReference type="Gene3D" id="3.40.1350.10">
    <property type="match status" value="1"/>
</dbReference>
<dbReference type="PANTHER" id="PTHR30015">
    <property type="entry name" value="MRR RESTRICTION SYSTEM PROTEIN"/>
    <property type="match status" value="1"/>
</dbReference>
<dbReference type="PANTHER" id="PTHR30015:SF7">
    <property type="entry name" value="TYPE IV METHYL-DIRECTED RESTRICTION ENZYME ECOKMRR"/>
    <property type="match status" value="1"/>
</dbReference>
<keyword evidence="3" id="KW-1185">Reference proteome</keyword>
<dbReference type="OrthoDB" id="7061812at2"/>
<proteinExistence type="predicted"/>
<accession>A0A3N9TJ00</accession>
<dbReference type="RefSeq" id="WP_124936397.1">
    <property type="nucleotide sequence ID" value="NZ_RJVQ01000002.1"/>
</dbReference>
<dbReference type="GO" id="GO:0015666">
    <property type="term" value="F:restriction endodeoxyribonuclease activity"/>
    <property type="evidence" value="ECO:0007669"/>
    <property type="project" value="TreeGrafter"/>
</dbReference>
<dbReference type="SUPFAM" id="SSF52980">
    <property type="entry name" value="Restriction endonuclease-like"/>
    <property type="match status" value="1"/>
</dbReference>
<dbReference type="Pfam" id="PF04471">
    <property type="entry name" value="Mrr_cat"/>
    <property type="match status" value="1"/>
</dbReference>
<comment type="caution">
    <text evidence="2">The sequence shown here is derived from an EMBL/GenBank/DDBJ whole genome shotgun (WGS) entry which is preliminary data.</text>
</comment>
<sequence length="290" mass="33113">MSYDQFELDEDSLYLNGKVIIDGSFDNSLEWLVSHFSETKTCPICKSHLLDFWSQNEEITDRVSFDSEFINLKLCRYCNYWQWLHENPYKINTYGCLDHYTHSGISKIRTYDELPYSCHHELAVAFRRNPKLWHTINPTEFEKLVASIFRANYAECEVIHVGKPDDGGVDVIFIDSGEKQCLIQVKRRESENSSEGISTIRNLLGTMVLKNSAYGIVASTADHFTHRANEAVGLARNKGMHLELMDRGVLDRMIGKLLPSNPVAGFISENYSSKVSSIFLSKMAGIYEGE</sequence>
<dbReference type="GO" id="GO:0009307">
    <property type="term" value="P:DNA restriction-modification system"/>
    <property type="evidence" value="ECO:0007669"/>
    <property type="project" value="InterPro"/>
</dbReference>
<protein>
    <submittedName>
        <fullName evidence="2">Restriction endonuclease</fullName>
    </submittedName>
</protein>
<keyword evidence="2" id="KW-0540">Nuclease</keyword>
<dbReference type="InterPro" id="IPR011335">
    <property type="entry name" value="Restrct_endonuc-II-like"/>
</dbReference>
<evidence type="ECO:0000313" key="3">
    <source>
        <dbReference type="Proteomes" id="UP000281112"/>
    </source>
</evidence>
<keyword evidence="2" id="KW-0255">Endonuclease</keyword>